<gene>
    <name evidence="1" type="ORF">HGA15_19255</name>
</gene>
<sequence length="50" mass="5261">MSVQLDCQHDDRVLVDRLPRVVDVKSRSGAGLGACGAQHGGLLITGGFVR</sequence>
<dbReference type="RefSeq" id="WP_157116997.1">
    <property type="nucleotide sequence ID" value="NZ_JAAXOT010000009.1"/>
</dbReference>
<dbReference type="EMBL" id="JAAXOT010000009">
    <property type="protein sequence ID" value="NKY58237.1"/>
    <property type="molecule type" value="Genomic_DNA"/>
</dbReference>
<comment type="caution">
    <text evidence="1">The sequence shown here is derived from an EMBL/GenBank/DDBJ whole genome shotgun (WGS) entry which is preliminary data.</text>
</comment>
<name>A0A846YGX5_9NOCA</name>
<dbReference type="Proteomes" id="UP000570678">
    <property type="component" value="Unassembled WGS sequence"/>
</dbReference>
<accession>A0A846YGX5</accession>
<evidence type="ECO:0000313" key="1">
    <source>
        <dbReference type="EMBL" id="NKY58237.1"/>
    </source>
</evidence>
<keyword evidence="2" id="KW-1185">Reference proteome</keyword>
<organism evidence="1 2">
    <name type="scientific">Nocardia flavorosea</name>
    <dbReference type="NCBI Taxonomy" id="53429"/>
    <lineage>
        <taxon>Bacteria</taxon>
        <taxon>Bacillati</taxon>
        <taxon>Actinomycetota</taxon>
        <taxon>Actinomycetes</taxon>
        <taxon>Mycobacteriales</taxon>
        <taxon>Nocardiaceae</taxon>
        <taxon>Nocardia</taxon>
    </lineage>
</organism>
<proteinExistence type="predicted"/>
<protein>
    <submittedName>
        <fullName evidence="1">Uncharacterized protein</fullName>
    </submittedName>
</protein>
<evidence type="ECO:0000313" key="2">
    <source>
        <dbReference type="Proteomes" id="UP000570678"/>
    </source>
</evidence>
<dbReference type="AlphaFoldDB" id="A0A846YGX5"/>
<reference evidence="1 2" key="1">
    <citation type="submission" date="2020-04" db="EMBL/GenBank/DDBJ databases">
        <title>MicrobeNet Type strains.</title>
        <authorList>
            <person name="Nicholson A.C."/>
        </authorList>
    </citation>
    <scope>NUCLEOTIDE SEQUENCE [LARGE SCALE GENOMIC DNA]</scope>
    <source>
        <strain evidence="1 2">JCM 3332</strain>
    </source>
</reference>